<comment type="caution">
    <text evidence="5">The sequence shown here is derived from an EMBL/GenBank/DDBJ whole genome shotgun (WGS) entry which is preliminary data.</text>
</comment>
<dbReference type="Gene3D" id="1.20.120.530">
    <property type="entry name" value="GntR ligand-binding domain-like"/>
    <property type="match status" value="1"/>
</dbReference>
<dbReference type="PANTHER" id="PTHR43537:SF24">
    <property type="entry name" value="GLUCONATE OPERON TRANSCRIPTIONAL REPRESSOR"/>
    <property type="match status" value="1"/>
</dbReference>
<dbReference type="GO" id="GO:0003700">
    <property type="term" value="F:DNA-binding transcription factor activity"/>
    <property type="evidence" value="ECO:0007669"/>
    <property type="project" value="InterPro"/>
</dbReference>
<organism evidence="5 6">
    <name type="scientific">Mycobacterium colombiense CECT 3035</name>
    <dbReference type="NCBI Taxonomy" id="1041522"/>
    <lineage>
        <taxon>Bacteria</taxon>
        <taxon>Bacillati</taxon>
        <taxon>Actinomycetota</taxon>
        <taxon>Actinomycetes</taxon>
        <taxon>Mycobacteriales</taxon>
        <taxon>Mycobacteriaceae</taxon>
        <taxon>Mycobacterium</taxon>
        <taxon>Mycobacterium avium complex (MAC)</taxon>
    </lineage>
</organism>
<dbReference type="OrthoDB" id="7989071at2"/>
<gene>
    <name evidence="5" type="ORF">MCOL_V204540</name>
</gene>
<evidence type="ECO:0000313" key="5">
    <source>
        <dbReference type="EMBL" id="EJO89427.1"/>
    </source>
</evidence>
<dbReference type="PRINTS" id="PR00035">
    <property type="entry name" value="HTHGNTR"/>
</dbReference>
<dbReference type="SMART" id="SM00345">
    <property type="entry name" value="HTH_GNTR"/>
    <property type="match status" value="1"/>
</dbReference>
<reference evidence="5 6" key="1">
    <citation type="journal article" date="2011" name="J. Bacteriol.">
        <title>Genome sequence of the Mycobacterium colombiense type strain, CECT 3035.</title>
        <authorList>
            <person name="Gonzalez-Perez M."/>
            <person name="Murcia M.I."/>
            <person name="Landsman D."/>
            <person name="Jordan I.K."/>
            <person name="Marino-Ramirez L."/>
        </authorList>
    </citation>
    <scope>NUCLEOTIDE SEQUENCE [LARGE SCALE GENOMIC DNA]</scope>
    <source>
        <strain evidence="5 6">CECT 3035</strain>
    </source>
</reference>
<dbReference type="InterPro" id="IPR036388">
    <property type="entry name" value="WH-like_DNA-bd_sf"/>
</dbReference>
<evidence type="ECO:0000313" key="6">
    <source>
        <dbReference type="Proteomes" id="UP000006455"/>
    </source>
</evidence>
<sequence>MSATAKGNGEPVGRAASVIAGQVRRRIIRGELIEGDILPSEAQLLEQFGVSRPTLREAIRVLESESLVVVKRGSRGGIEVSVPRVETAARYAGLLLEYRQATTADVFAAAAAIEGPCIAMLARSRTAGDLRRLRAAIESERDARADSTRLLELQNEFHRMLIDMAGNQTLGVLSDVLRHIIEVATERYLTDPSLGGEDKLRASRAGTRTHERLVELIADKDAAGAEALWRKHILATSAQLRSSGVADSVVDLLE</sequence>
<dbReference type="InterPro" id="IPR000524">
    <property type="entry name" value="Tscrpt_reg_HTH_GntR"/>
</dbReference>
<name>J4JVQ1_9MYCO</name>
<dbReference type="STRING" id="1041522.GCA_002105755_02172"/>
<keyword evidence="2" id="KW-0238">DNA-binding</keyword>
<dbReference type="eggNOG" id="COG2186">
    <property type="taxonomic scope" value="Bacteria"/>
</dbReference>
<accession>J4JVQ1</accession>
<dbReference type="RefSeq" id="WP_007769940.1">
    <property type="nucleotide sequence ID" value="NZ_AFVW02000002.1"/>
</dbReference>
<dbReference type="SUPFAM" id="SSF48008">
    <property type="entry name" value="GntR ligand-binding domain-like"/>
    <property type="match status" value="1"/>
</dbReference>
<dbReference type="Proteomes" id="UP000006455">
    <property type="component" value="Unassembled WGS sequence"/>
</dbReference>
<dbReference type="AlphaFoldDB" id="J4JVQ1"/>
<keyword evidence="1" id="KW-0805">Transcription regulation</keyword>
<dbReference type="InterPro" id="IPR011711">
    <property type="entry name" value="GntR_C"/>
</dbReference>
<dbReference type="CDD" id="cd07377">
    <property type="entry name" value="WHTH_GntR"/>
    <property type="match status" value="1"/>
</dbReference>
<evidence type="ECO:0000256" key="3">
    <source>
        <dbReference type="ARBA" id="ARBA00023163"/>
    </source>
</evidence>
<dbReference type="EMBL" id="AFVW02000002">
    <property type="protein sequence ID" value="EJO89427.1"/>
    <property type="molecule type" value="Genomic_DNA"/>
</dbReference>
<dbReference type="GeneID" id="31526330"/>
<evidence type="ECO:0000256" key="1">
    <source>
        <dbReference type="ARBA" id="ARBA00023015"/>
    </source>
</evidence>
<dbReference type="SMART" id="SM00895">
    <property type="entry name" value="FCD"/>
    <property type="match status" value="1"/>
</dbReference>
<protein>
    <submittedName>
        <fullName evidence="5">GntR family transcriptional regulator</fullName>
    </submittedName>
</protein>
<dbReference type="Pfam" id="PF00392">
    <property type="entry name" value="GntR"/>
    <property type="match status" value="1"/>
</dbReference>
<keyword evidence="3" id="KW-0804">Transcription</keyword>
<evidence type="ECO:0000259" key="4">
    <source>
        <dbReference type="PROSITE" id="PS50949"/>
    </source>
</evidence>
<dbReference type="PANTHER" id="PTHR43537">
    <property type="entry name" value="TRANSCRIPTIONAL REGULATOR, GNTR FAMILY"/>
    <property type="match status" value="1"/>
</dbReference>
<dbReference type="InterPro" id="IPR008920">
    <property type="entry name" value="TF_FadR/GntR_C"/>
</dbReference>
<dbReference type="GO" id="GO:0003677">
    <property type="term" value="F:DNA binding"/>
    <property type="evidence" value="ECO:0007669"/>
    <property type="project" value="UniProtKB-KW"/>
</dbReference>
<dbReference type="SUPFAM" id="SSF46785">
    <property type="entry name" value="Winged helix' DNA-binding domain"/>
    <property type="match status" value="1"/>
</dbReference>
<dbReference type="Pfam" id="PF07729">
    <property type="entry name" value="FCD"/>
    <property type="match status" value="1"/>
</dbReference>
<feature type="domain" description="HTH gntR-type" evidence="4">
    <location>
        <begin position="13"/>
        <end position="83"/>
    </location>
</feature>
<proteinExistence type="predicted"/>
<evidence type="ECO:0000256" key="2">
    <source>
        <dbReference type="ARBA" id="ARBA00023125"/>
    </source>
</evidence>
<dbReference type="PROSITE" id="PS50949">
    <property type="entry name" value="HTH_GNTR"/>
    <property type="match status" value="1"/>
</dbReference>
<dbReference type="InterPro" id="IPR036390">
    <property type="entry name" value="WH_DNA-bd_sf"/>
</dbReference>
<dbReference type="Gene3D" id="1.10.10.10">
    <property type="entry name" value="Winged helix-like DNA-binding domain superfamily/Winged helix DNA-binding domain"/>
    <property type="match status" value="1"/>
</dbReference>